<reference evidence="2" key="1">
    <citation type="journal article" date="2021" name="PeerJ">
        <title>Extensive microbial diversity within the chicken gut microbiome revealed by metagenomics and culture.</title>
        <authorList>
            <person name="Gilroy R."/>
            <person name="Ravi A."/>
            <person name="Getino M."/>
            <person name="Pursley I."/>
            <person name="Horton D.L."/>
            <person name="Alikhan N.F."/>
            <person name="Baker D."/>
            <person name="Gharbi K."/>
            <person name="Hall N."/>
            <person name="Watson M."/>
            <person name="Adriaenssens E.M."/>
            <person name="Foster-Nyarko E."/>
            <person name="Jarju S."/>
            <person name="Secka A."/>
            <person name="Antonio M."/>
            <person name="Oren A."/>
            <person name="Chaudhuri R.R."/>
            <person name="La Ragione R."/>
            <person name="Hildebrand F."/>
            <person name="Pallen M.J."/>
        </authorList>
    </citation>
    <scope>NUCLEOTIDE SEQUENCE</scope>
    <source>
        <strain evidence="2">ChiGjej5B5-7349</strain>
    </source>
</reference>
<evidence type="ECO:0000259" key="1">
    <source>
        <dbReference type="Pfam" id="PF12867"/>
    </source>
</evidence>
<dbReference type="EMBL" id="DYUK01000181">
    <property type="protein sequence ID" value="HJG80433.1"/>
    <property type="molecule type" value="Genomic_DNA"/>
</dbReference>
<protein>
    <submittedName>
        <fullName evidence="2">DinB family protein</fullName>
    </submittedName>
</protein>
<organism evidence="2 3">
    <name type="scientific">Brevibacterium senegalense</name>
    <dbReference type="NCBI Taxonomy" id="1033736"/>
    <lineage>
        <taxon>Bacteria</taxon>
        <taxon>Bacillati</taxon>
        <taxon>Actinomycetota</taxon>
        <taxon>Actinomycetes</taxon>
        <taxon>Micrococcales</taxon>
        <taxon>Brevibacteriaceae</taxon>
        <taxon>Brevibacterium</taxon>
    </lineage>
</organism>
<dbReference type="Pfam" id="PF12867">
    <property type="entry name" value="DinB_2"/>
    <property type="match status" value="1"/>
</dbReference>
<name>A0A921ME58_9MICO</name>
<gene>
    <name evidence="2" type="ORF">K8V08_08480</name>
</gene>
<dbReference type="Proteomes" id="UP000784435">
    <property type="component" value="Unassembled WGS sequence"/>
</dbReference>
<dbReference type="AlphaFoldDB" id="A0A921ME58"/>
<evidence type="ECO:0000313" key="2">
    <source>
        <dbReference type="EMBL" id="HJG80433.1"/>
    </source>
</evidence>
<sequence length="166" mass="18212">MDSRALLTDLAQRPLQELDLIWDSIDAADLNSHPAGHPNSIAWLLWHTGREIDLQVAHASGRDQVWTQDWADRMGLPSDPHSLGLGHTDEQARAVVVDDKDALHDYLSAVTDESVDYIGSLTEADLAEVIDESWDPPVTRGVRLISVYADAIQHIGQAAYIVGTKG</sequence>
<reference evidence="2" key="2">
    <citation type="submission" date="2021-09" db="EMBL/GenBank/DDBJ databases">
        <authorList>
            <person name="Gilroy R."/>
        </authorList>
    </citation>
    <scope>NUCLEOTIDE SEQUENCE</scope>
    <source>
        <strain evidence="2">ChiGjej5B5-7349</strain>
    </source>
</reference>
<proteinExistence type="predicted"/>
<comment type="caution">
    <text evidence="2">The sequence shown here is derived from an EMBL/GenBank/DDBJ whole genome shotgun (WGS) entry which is preliminary data.</text>
</comment>
<dbReference type="InterPro" id="IPR034660">
    <property type="entry name" value="DinB/YfiT-like"/>
</dbReference>
<dbReference type="SUPFAM" id="SSF109854">
    <property type="entry name" value="DinB/YfiT-like putative metalloenzymes"/>
    <property type="match status" value="1"/>
</dbReference>
<dbReference type="NCBIfam" id="NF047843">
    <property type="entry name" value="MST_Rv0443"/>
    <property type="match status" value="1"/>
</dbReference>
<feature type="domain" description="DinB-like" evidence="1">
    <location>
        <begin position="16"/>
        <end position="157"/>
    </location>
</feature>
<dbReference type="InterPro" id="IPR024775">
    <property type="entry name" value="DinB-like"/>
</dbReference>
<evidence type="ECO:0000313" key="3">
    <source>
        <dbReference type="Proteomes" id="UP000784435"/>
    </source>
</evidence>
<accession>A0A921ME58</accession>
<dbReference type="Gene3D" id="1.20.120.450">
    <property type="entry name" value="dinb family like domain"/>
    <property type="match status" value="1"/>
</dbReference>